<accession>A0AAW2Z1A5</accession>
<keyword evidence="1" id="KW-0175">Coiled coil</keyword>
<organism evidence="2 3">
    <name type="scientific">Acrasis kona</name>
    <dbReference type="NCBI Taxonomy" id="1008807"/>
    <lineage>
        <taxon>Eukaryota</taxon>
        <taxon>Discoba</taxon>
        <taxon>Heterolobosea</taxon>
        <taxon>Tetramitia</taxon>
        <taxon>Eutetramitia</taxon>
        <taxon>Acrasidae</taxon>
        <taxon>Acrasis</taxon>
    </lineage>
</organism>
<feature type="non-terminal residue" evidence="2">
    <location>
        <position position="209"/>
    </location>
</feature>
<reference evidence="2 3" key="1">
    <citation type="submission" date="2024-03" db="EMBL/GenBank/DDBJ databases">
        <title>The Acrasis kona genome and developmental transcriptomes reveal deep origins of eukaryotic multicellular pathways.</title>
        <authorList>
            <person name="Sheikh S."/>
            <person name="Fu C.-J."/>
            <person name="Brown M.W."/>
            <person name="Baldauf S.L."/>
        </authorList>
    </citation>
    <scope>NUCLEOTIDE SEQUENCE [LARGE SCALE GENOMIC DNA]</scope>
    <source>
        <strain evidence="2 3">ATCC MYA-3509</strain>
    </source>
</reference>
<evidence type="ECO:0000313" key="2">
    <source>
        <dbReference type="EMBL" id="KAL0483596.1"/>
    </source>
</evidence>
<dbReference type="Proteomes" id="UP001431209">
    <property type="component" value="Unassembled WGS sequence"/>
</dbReference>
<gene>
    <name evidence="2" type="ORF">AKO1_011444</name>
</gene>
<dbReference type="EMBL" id="JAOPGA020000972">
    <property type="protein sequence ID" value="KAL0483596.1"/>
    <property type="molecule type" value="Genomic_DNA"/>
</dbReference>
<dbReference type="Gene3D" id="3.30.300.20">
    <property type="match status" value="1"/>
</dbReference>
<dbReference type="InterPro" id="IPR015946">
    <property type="entry name" value="KH_dom-like_a/b"/>
</dbReference>
<dbReference type="InterPro" id="IPR023799">
    <property type="entry name" value="RbfA_dom_sf"/>
</dbReference>
<sequence length="209" mass="25112">MNMQEEEEVKVDEFERKRVQWEERLEKALVDSLKYDNKNHLLKDVVISYVHMNKSLRSAKVKWMPNTVNEWRFEQLEKVNKLLNHARGFFGACVSARLDKNGVRRVPILEFFYDIDPRDKSLEKKVVDKREIDVDRYLSYAVHTLKSNGANITNDDLERLWEENKVFRKYKVVSDSEFRHDAPKQISKWEKQKRVEQSNRDIILNARKK</sequence>
<evidence type="ECO:0000256" key="1">
    <source>
        <dbReference type="SAM" id="Coils"/>
    </source>
</evidence>
<feature type="coiled-coil region" evidence="1">
    <location>
        <begin position="4"/>
        <end position="31"/>
    </location>
</feature>
<dbReference type="SUPFAM" id="SSF89919">
    <property type="entry name" value="Ribosome-binding factor A, RbfA"/>
    <property type="match status" value="1"/>
</dbReference>
<name>A0AAW2Z1A5_9EUKA</name>
<evidence type="ECO:0000313" key="3">
    <source>
        <dbReference type="Proteomes" id="UP001431209"/>
    </source>
</evidence>
<dbReference type="AlphaFoldDB" id="A0AAW2Z1A5"/>
<protein>
    <submittedName>
        <fullName evidence="2">Uncharacterized protein</fullName>
    </submittedName>
</protein>
<keyword evidence="3" id="KW-1185">Reference proteome</keyword>
<comment type="caution">
    <text evidence="2">The sequence shown here is derived from an EMBL/GenBank/DDBJ whole genome shotgun (WGS) entry which is preliminary data.</text>
</comment>
<proteinExistence type="predicted"/>